<evidence type="ECO:0000313" key="2">
    <source>
        <dbReference type="Proteomes" id="UP000790787"/>
    </source>
</evidence>
<keyword evidence="1" id="KW-0234">DNA repair</keyword>
<dbReference type="GO" id="GO:0043139">
    <property type="term" value="F:5'-3' DNA helicase activity"/>
    <property type="evidence" value="ECO:0007669"/>
    <property type="project" value="UniProtKB-EC"/>
</dbReference>
<reference evidence="2" key="1">
    <citation type="journal article" date="2014" name="Nat. Commun.">
        <title>The tobacco genome sequence and its comparison with those of tomato and potato.</title>
        <authorList>
            <person name="Sierro N."/>
            <person name="Battey J.N."/>
            <person name="Ouadi S."/>
            <person name="Bakaher N."/>
            <person name="Bovet L."/>
            <person name="Willig A."/>
            <person name="Goepfert S."/>
            <person name="Peitsch M.C."/>
            <person name="Ivanov N.V."/>
        </authorList>
    </citation>
    <scope>NUCLEOTIDE SEQUENCE [LARGE SCALE GENOMIC DNA]</scope>
</reference>
<keyword evidence="1" id="KW-0067">ATP-binding</keyword>
<evidence type="ECO:0000313" key="3">
    <source>
        <dbReference type="RefSeq" id="XP_016496333.2"/>
    </source>
</evidence>
<dbReference type="AlphaFoldDB" id="A0A1S4C5F2"/>
<keyword evidence="1" id="KW-0347">Helicase</keyword>
<keyword evidence="2" id="KW-1185">Reference proteome</keyword>
<dbReference type="STRING" id="4097.A0A1S4C5F2"/>
<comment type="similarity">
    <text evidence="1">Belongs to the helicase family.</text>
</comment>
<organism evidence="2 3">
    <name type="scientific">Nicotiana tabacum</name>
    <name type="common">Common tobacco</name>
    <dbReference type="NCBI Taxonomy" id="4097"/>
    <lineage>
        <taxon>Eukaryota</taxon>
        <taxon>Viridiplantae</taxon>
        <taxon>Streptophyta</taxon>
        <taxon>Embryophyta</taxon>
        <taxon>Tracheophyta</taxon>
        <taxon>Spermatophyta</taxon>
        <taxon>Magnoliopsida</taxon>
        <taxon>eudicotyledons</taxon>
        <taxon>Gunneridae</taxon>
        <taxon>Pentapetalae</taxon>
        <taxon>asterids</taxon>
        <taxon>lamiids</taxon>
        <taxon>Solanales</taxon>
        <taxon>Solanaceae</taxon>
        <taxon>Nicotianoideae</taxon>
        <taxon>Nicotianeae</taxon>
        <taxon>Nicotiana</taxon>
    </lineage>
</organism>
<dbReference type="GeneID" id="107815289"/>
<dbReference type="InterPro" id="IPR012340">
    <property type="entry name" value="NA-bd_OB-fold"/>
</dbReference>
<dbReference type="Proteomes" id="UP000790787">
    <property type="component" value="Chromosome 7"/>
</dbReference>
<proteinExistence type="inferred from homology"/>
<protein>
    <recommendedName>
        <fullName evidence="1">ATP-dependent DNA helicase</fullName>
        <ecNumber evidence="1">5.6.2.3</ecNumber>
    </recommendedName>
</protein>
<gene>
    <name evidence="3" type="primary">LOC107815289</name>
</gene>
<reference evidence="3" key="2">
    <citation type="submission" date="2025-08" db="UniProtKB">
        <authorList>
            <consortium name="RefSeq"/>
        </authorList>
    </citation>
    <scope>IDENTIFICATION</scope>
    <source>
        <tissue evidence="3">Leaf</tissue>
    </source>
</reference>
<dbReference type="EC" id="5.6.2.3" evidence="1"/>
<comment type="catalytic activity">
    <reaction evidence="1">
        <text>ATP + H2O = ADP + phosphate + H(+)</text>
        <dbReference type="Rhea" id="RHEA:13065"/>
        <dbReference type="ChEBI" id="CHEBI:15377"/>
        <dbReference type="ChEBI" id="CHEBI:15378"/>
        <dbReference type="ChEBI" id="CHEBI:30616"/>
        <dbReference type="ChEBI" id="CHEBI:43474"/>
        <dbReference type="ChEBI" id="CHEBI:456216"/>
        <dbReference type="EC" id="5.6.2.3"/>
    </reaction>
</comment>
<dbReference type="KEGG" id="nta:107815289"/>
<keyword evidence="1" id="KW-0547">Nucleotide-binding</keyword>
<name>A0A1S4C5F2_TOBAC</name>
<dbReference type="GO" id="GO:0000723">
    <property type="term" value="P:telomere maintenance"/>
    <property type="evidence" value="ECO:0007669"/>
    <property type="project" value="InterPro"/>
</dbReference>
<accession>A0A1S4C5F2</accession>
<evidence type="ECO:0000256" key="1">
    <source>
        <dbReference type="RuleBase" id="RU363044"/>
    </source>
</evidence>
<keyword evidence="1" id="KW-0227">DNA damage</keyword>
<dbReference type="Gene3D" id="2.40.50.140">
    <property type="entry name" value="Nucleic acid-binding proteins"/>
    <property type="match status" value="1"/>
</dbReference>
<sequence length="230" mass="26624">MVKKELIEALDLLLRDLMETTMLFGGKVVVFSGDFRQTLSVVRGGQREDFVRKSLLCSEIWHQPEKLHLSENMRAKADPTFCEYLMRIGNGKERKNDKSKIEIPRPLIIPFTTEKDSLNHLFKVTYPDLYLTHSNTSFITSRAILTTKNDFVDEINDILISQFSTDEKVYLATDETIDPKDQSEYEDFLHTLSPPGLPPYKLFLKKNCPIILLRNLNSCKGFLQWDTINM</sequence>
<dbReference type="SUPFAM" id="SSF52540">
    <property type="entry name" value="P-loop containing nucleoside triphosphate hydrolases"/>
    <property type="match status" value="1"/>
</dbReference>
<dbReference type="GO" id="GO:0016887">
    <property type="term" value="F:ATP hydrolysis activity"/>
    <property type="evidence" value="ECO:0007669"/>
    <property type="project" value="RHEA"/>
</dbReference>
<dbReference type="OrthoDB" id="272985at2759"/>
<dbReference type="GO" id="GO:0005524">
    <property type="term" value="F:ATP binding"/>
    <property type="evidence" value="ECO:0007669"/>
    <property type="project" value="UniProtKB-KW"/>
</dbReference>
<dbReference type="PaxDb" id="4097-A0A1S4C5F2"/>
<dbReference type="InterPro" id="IPR027417">
    <property type="entry name" value="P-loop_NTPase"/>
</dbReference>
<keyword evidence="1" id="KW-0378">Hydrolase</keyword>
<comment type="cofactor">
    <cofactor evidence="1">
        <name>Mg(2+)</name>
        <dbReference type="ChEBI" id="CHEBI:18420"/>
    </cofactor>
</comment>
<dbReference type="RefSeq" id="XP_016496333.2">
    <property type="nucleotide sequence ID" value="XM_016640847.2"/>
</dbReference>
<dbReference type="InterPro" id="IPR010285">
    <property type="entry name" value="DNA_helicase_pif1-like_DEAD"/>
</dbReference>
<dbReference type="PANTHER" id="PTHR10492">
    <property type="match status" value="1"/>
</dbReference>
<dbReference type="GO" id="GO:0006281">
    <property type="term" value="P:DNA repair"/>
    <property type="evidence" value="ECO:0007669"/>
    <property type="project" value="UniProtKB-KW"/>
</dbReference>
<dbReference type="Pfam" id="PF05970">
    <property type="entry name" value="PIF1"/>
    <property type="match status" value="1"/>
</dbReference>
<dbReference type="PANTHER" id="PTHR10492:SF100">
    <property type="entry name" value="ATP-DEPENDENT DNA HELICASE"/>
    <property type="match status" value="1"/>
</dbReference>
<keyword evidence="1" id="KW-0233">DNA recombination</keyword>
<dbReference type="RefSeq" id="XP_016496333.1">
    <property type="nucleotide sequence ID" value="XM_016640847.1"/>
</dbReference>
<dbReference type="GO" id="GO:0006310">
    <property type="term" value="P:DNA recombination"/>
    <property type="evidence" value="ECO:0007669"/>
    <property type="project" value="UniProtKB-KW"/>
</dbReference>